<evidence type="ECO:0000256" key="1">
    <source>
        <dbReference type="SAM" id="MobiDB-lite"/>
    </source>
</evidence>
<feature type="region of interest" description="Disordered" evidence="1">
    <location>
        <begin position="1"/>
        <end position="34"/>
    </location>
</feature>
<reference evidence="3" key="1">
    <citation type="journal article" date="2019" name="Int. J. Syst. Evol. Microbiol.">
        <title>The Global Catalogue of Microorganisms (GCM) 10K type strain sequencing project: providing services to taxonomists for standard genome sequencing and annotation.</title>
        <authorList>
            <consortium name="The Broad Institute Genomics Platform"/>
            <consortium name="The Broad Institute Genome Sequencing Center for Infectious Disease"/>
            <person name="Wu L."/>
            <person name="Ma J."/>
        </authorList>
    </citation>
    <scope>NUCLEOTIDE SEQUENCE [LARGE SCALE GENOMIC DNA]</scope>
    <source>
        <strain evidence="3">JCM 30346</strain>
    </source>
</reference>
<dbReference type="InterPro" id="IPR024510">
    <property type="entry name" value="DUF2589"/>
</dbReference>
<dbReference type="Proteomes" id="UP001596137">
    <property type="component" value="Unassembled WGS sequence"/>
</dbReference>
<evidence type="ECO:0000313" key="3">
    <source>
        <dbReference type="Proteomes" id="UP001596137"/>
    </source>
</evidence>
<dbReference type="RefSeq" id="WP_380763388.1">
    <property type="nucleotide sequence ID" value="NZ_JBHSRF010000127.1"/>
</dbReference>
<dbReference type="EMBL" id="JBHSRF010000127">
    <property type="protein sequence ID" value="MFC6087285.1"/>
    <property type="molecule type" value="Genomic_DNA"/>
</dbReference>
<gene>
    <name evidence="2" type="ORF">ACFP1K_39385</name>
</gene>
<feature type="compositionally biased region" description="Low complexity" evidence="1">
    <location>
        <begin position="15"/>
        <end position="34"/>
    </location>
</feature>
<proteinExistence type="predicted"/>
<evidence type="ECO:0000313" key="2">
    <source>
        <dbReference type="EMBL" id="MFC6087285.1"/>
    </source>
</evidence>
<organism evidence="2 3">
    <name type="scientific">Sphaerisporangium aureirubrum</name>
    <dbReference type="NCBI Taxonomy" id="1544736"/>
    <lineage>
        <taxon>Bacteria</taxon>
        <taxon>Bacillati</taxon>
        <taxon>Actinomycetota</taxon>
        <taxon>Actinomycetes</taxon>
        <taxon>Streptosporangiales</taxon>
        <taxon>Streptosporangiaceae</taxon>
        <taxon>Sphaerisporangium</taxon>
    </lineage>
</organism>
<dbReference type="Pfam" id="PF11655">
    <property type="entry name" value="DUF2589"/>
    <property type="match status" value="1"/>
</dbReference>
<protein>
    <submittedName>
        <fullName evidence="2">DUF2589 domain-containing protein</fullName>
    </submittedName>
</protein>
<accession>A0ABW1NVY6</accession>
<name>A0ABW1NVY6_9ACTN</name>
<sequence>MTDSNAPGGDDESEPAAGPAGEMAGTGGAVDPAEAAAAARDLATAAAAAVATAADASKPLAAASADLSGDLNNIDFRKMIGGPLQAAVDAQVASAMAAVDFITKVGFTAAANGADGKPDLSKRELVMVDFSHTRNDIGPDGKSVPKTTHVRVPLLAMLPIPSLRIEHVVIDFNVKLNSVESAATSDTLGVGVEAGGGFGPVNFKVSASYQRKTSSNVEVKKEYALNVNVKAVQDEMPAGLEKVIGMLSA</sequence>
<comment type="caution">
    <text evidence="2">The sequence shown here is derived from an EMBL/GenBank/DDBJ whole genome shotgun (WGS) entry which is preliminary data.</text>
</comment>
<keyword evidence="3" id="KW-1185">Reference proteome</keyword>